<protein>
    <submittedName>
        <fullName evidence="3">AbrB family transcriptional regulator</fullName>
    </submittedName>
</protein>
<accession>A0A257SJ17</accession>
<dbReference type="Gene3D" id="2.10.260.10">
    <property type="match status" value="1"/>
</dbReference>
<dbReference type="InterPro" id="IPR037914">
    <property type="entry name" value="SpoVT-AbrB_sf"/>
</dbReference>
<dbReference type="EMBL" id="NCBC01000891">
    <property type="protein sequence ID" value="OYV72266.1"/>
    <property type="molecule type" value="Genomic_DNA"/>
</dbReference>
<dbReference type="AlphaFoldDB" id="A0A257SJ17"/>
<proteinExistence type="predicted"/>
<evidence type="ECO:0000313" key="3">
    <source>
        <dbReference type="EMBL" id="OYV72266.1"/>
    </source>
</evidence>
<comment type="caution">
    <text evidence="3">The sequence shown here is derived from an EMBL/GenBank/DDBJ whole genome shotgun (WGS) entry which is preliminary data.</text>
</comment>
<reference evidence="3 4" key="1">
    <citation type="submission" date="2017-03" db="EMBL/GenBank/DDBJ databases">
        <title>Lifting the veil on microbial sulfur biogeochemistry in mining wastewaters.</title>
        <authorList>
            <person name="Kantor R.S."/>
            <person name="Colenbrander Nelson T."/>
            <person name="Marshall S."/>
            <person name="Bennett D."/>
            <person name="Apte S."/>
            <person name="Camacho D."/>
            <person name="Thomas B.C."/>
            <person name="Warren L.A."/>
            <person name="Banfield J.F."/>
        </authorList>
    </citation>
    <scope>NUCLEOTIDE SEQUENCE [LARGE SCALE GENOMIC DNA]</scope>
    <source>
        <strain evidence="3">21-59-9</strain>
    </source>
</reference>
<keyword evidence="1" id="KW-0238">DNA-binding</keyword>
<gene>
    <name evidence="3" type="ORF">B7Z70_15145</name>
</gene>
<dbReference type="NCBIfam" id="TIGR01439">
    <property type="entry name" value="lp_hng_hel_AbrB"/>
    <property type="match status" value="1"/>
</dbReference>
<sequence length="81" mass="8892">MEITTQISTRGQITLPAEARKQLGLKPGDTLLMHLEGGRIILVPAVVLPVESYTEERMAEFAEASVMSAAELAQARRLWEA</sequence>
<dbReference type="GO" id="GO:0003677">
    <property type="term" value="F:DNA binding"/>
    <property type="evidence" value="ECO:0007669"/>
    <property type="project" value="UniProtKB-UniRule"/>
</dbReference>
<organism evidence="3 4">
    <name type="scientific">Acidithiobacillus ferrivorans</name>
    <dbReference type="NCBI Taxonomy" id="160808"/>
    <lineage>
        <taxon>Bacteria</taxon>
        <taxon>Pseudomonadati</taxon>
        <taxon>Pseudomonadota</taxon>
        <taxon>Acidithiobacillia</taxon>
        <taxon>Acidithiobacillales</taxon>
        <taxon>Acidithiobacillaceae</taxon>
        <taxon>Acidithiobacillus</taxon>
    </lineage>
</organism>
<evidence type="ECO:0000259" key="2">
    <source>
        <dbReference type="PROSITE" id="PS51740"/>
    </source>
</evidence>
<dbReference type="InterPro" id="IPR007159">
    <property type="entry name" value="SpoVT-AbrB_dom"/>
</dbReference>
<dbReference type="Pfam" id="PF04014">
    <property type="entry name" value="MazE_antitoxin"/>
    <property type="match status" value="1"/>
</dbReference>
<dbReference type="Proteomes" id="UP000216779">
    <property type="component" value="Unassembled WGS sequence"/>
</dbReference>
<dbReference type="SUPFAM" id="SSF89447">
    <property type="entry name" value="AbrB/MazE/MraZ-like"/>
    <property type="match status" value="1"/>
</dbReference>
<dbReference type="SMART" id="SM00966">
    <property type="entry name" value="SpoVT_AbrB"/>
    <property type="match status" value="1"/>
</dbReference>
<evidence type="ECO:0000256" key="1">
    <source>
        <dbReference type="PROSITE-ProRule" id="PRU01076"/>
    </source>
</evidence>
<feature type="domain" description="SpoVT-AbrB" evidence="2">
    <location>
        <begin position="2"/>
        <end position="47"/>
    </location>
</feature>
<dbReference type="PROSITE" id="PS51740">
    <property type="entry name" value="SPOVT_ABRB"/>
    <property type="match status" value="1"/>
</dbReference>
<name>A0A257SJ17_9PROT</name>
<evidence type="ECO:0000313" key="4">
    <source>
        <dbReference type="Proteomes" id="UP000216779"/>
    </source>
</evidence>